<accession>A0A6V7PSI7</accession>
<protein>
    <submittedName>
        <fullName evidence="1">Uncharacterized protein</fullName>
    </submittedName>
</protein>
<sequence length="187" mass="20719">MAKYLEHLWQVLWRSRGRHSRAQRTLPEPQYGQVNAISTTLAGFLLSSSLRWLLGAAVEFSACCTGTTSEVYQYTFCTVQHRGCTGTSPVSAQIALGLHSVPVQLLVYRYTRIVPRARDLLVVRPVRFGYLTLAYESLIELDRDTLHTRLGSSHECHSGDGRCAFALVSFVQVGLALHGPLSVEVAV</sequence>
<dbReference type="AlphaFoldDB" id="A0A6V7PSI7"/>
<organism evidence="1">
    <name type="scientific">Ananas comosus var. bracteatus</name>
    <name type="common">red pineapple</name>
    <dbReference type="NCBI Taxonomy" id="296719"/>
    <lineage>
        <taxon>Eukaryota</taxon>
        <taxon>Viridiplantae</taxon>
        <taxon>Streptophyta</taxon>
        <taxon>Embryophyta</taxon>
        <taxon>Tracheophyta</taxon>
        <taxon>Spermatophyta</taxon>
        <taxon>Magnoliopsida</taxon>
        <taxon>Liliopsida</taxon>
        <taxon>Poales</taxon>
        <taxon>Bromeliaceae</taxon>
        <taxon>Bromelioideae</taxon>
        <taxon>Ananas</taxon>
    </lineage>
</organism>
<gene>
    <name evidence="1" type="ORF">CB5_LOCUS16879</name>
</gene>
<evidence type="ECO:0000313" key="1">
    <source>
        <dbReference type="EMBL" id="CAD1833668.1"/>
    </source>
</evidence>
<name>A0A6V7PSI7_ANACO</name>
<reference evidence="1" key="1">
    <citation type="submission" date="2020-07" db="EMBL/GenBank/DDBJ databases">
        <authorList>
            <person name="Lin J."/>
        </authorList>
    </citation>
    <scope>NUCLEOTIDE SEQUENCE</scope>
</reference>
<proteinExistence type="predicted"/>
<dbReference type="EMBL" id="LR862151">
    <property type="protein sequence ID" value="CAD1833668.1"/>
    <property type="molecule type" value="Genomic_DNA"/>
</dbReference>